<dbReference type="CDD" id="cd09731">
    <property type="entry name" value="Cse2_I-E"/>
    <property type="match status" value="1"/>
</dbReference>
<sequence>MESSGRNASEKKEGKAGRLVERLLSWKEDLGALAALRRGWGKEPGTAPEMFPYVASFDDSRWEGEVVYIVAGLFGMWPQHDPSSGSFGASMRRLVEPEEDVQGTSVEKRFLSLLDADAGELYQALPRMVGLLKAKEVPLNYLLLTQHLFHWKDAGIHNVRRRWAVDFWRRPFTRSVETTKED</sequence>
<dbReference type="InterPro" id="IPR038287">
    <property type="entry name" value="Cse2_sf"/>
</dbReference>
<dbReference type="Gene3D" id="1.10.520.40">
    <property type="entry name" value="CRISPR-associated protein Cse2"/>
    <property type="match status" value="1"/>
</dbReference>
<dbReference type="STRING" id="584708.Apau_0540"/>
<organism evidence="1 2">
    <name type="scientific">Aminomonas paucivorans DSM 12260</name>
    <dbReference type="NCBI Taxonomy" id="584708"/>
    <lineage>
        <taxon>Bacteria</taxon>
        <taxon>Thermotogati</taxon>
        <taxon>Synergistota</taxon>
        <taxon>Synergistia</taxon>
        <taxon>Synergistales</taxon>
        <taxon>Synergistaceae</taxon>
        <taxon>Aminomonas</taxon>
    </lineage>
</organism>
<name>E3D0F5_9BACT</name>
<accession>E3D0F5</accession>
<dbReference type="InterPro" id="IPR013382">
    <property type="entry name" value="CRISPR-assoc_prot_Cse2"/>
</dbReference>
<dbReference type="NCBIfam" id="TIGR02548">
    <property type="entry name" value="casB_cse2"/>
    <property type="match status" value="1"/>
</dbReference>
<proteinExistence type="predicted"/>
<dbReference type="AlphaFoldDB" id="E3D0F5"/>
<dbReference type="HOGENOM" id="CLU_081588_3_0_0"/>
<gene>
    <name evidence="1" type="ORF">Apau_0540</name>
</gene>
<dbReference type="Pfam" id="PF09485">
    <property type="entry name" value="CRISPR_Cse2"/>
    <property type="match status" value="1"/>
</dbReference>
<dbReference type="PaxDb" id="584708-Apau_0540"/>
<evidence type="ECO:0000313" key="2">
    <source>
        <dbReference type="Proteomes" id="UP000005096"/>
    </source>
</evidence>
<reference evidence="1 2" key="1">
    <citation type="journal article" date="2010" name="Stand. Genomic Sci.">
        <title>Non-contiguous finished genome sequence of Aminomonas paucivorans type strain (GLU-3).</title>
        <authorList>
            <person name="Pitluck S."/>
            <person name="Yasawong M."/>
            <person name="Held B."/>
            <person name="Lapidus A."/>
            <person name="Nolan M."/>
            <person name="Copeland A."/>
            <person name="Lucas S."/>
            <person name="Del Rio T.G."/>
            <person name="Tice H."/>
            <person name="Cheng J.F."/>
            <person name="Chertkov O."/>
            <person name="Goodwin L."/>
            <person name="Tapia R."/>
            <person name="Han C."/>
            <person name="Liolios K."/>
            <person name="Ivanova N."/>
            <person name="Mavromatis K."/>
            <person name="Ovchinnikova G."/>
            <person name="Pati A."/>
            <person name="Chen A."/>
            <person name="Palaniappan K."/>
            <person name="Land M."/>
            <person name="Hauser L."/>
            <person name="Chang Y.J."/>
            <person name="Jeffries C.D."/>
            <person name="Pukall R."/>
            <person name="Spring S."/>
            <person name="Rohde M."/>
            <person name="Sikorski J."/>
            <person name="Goker M."/>
            <person name="Woyke T."/>
            <person name="Bristow J."/>
            <person name="Eisen J.A."/>
            <person name="Markowitz V."/>
            <person name="Hugenholtz P."/>
            <person name="Kyrpides N.C."/>
            <person name="Klenk H.P."/>
        </authorList>
    </citation>
    <scope>NUCLEOTIDE SEQUENCE [LARGE SCALE GENOMIC DNA]</scope>
    <source>
        <strain evidence="1 2">DSM 12260</strain>
    </source>
</reference>
<dbReference type="Proteomes" id="UP000005096">
    <property type="component" value="Chromosome"/>
</dbReference>
<protein>
    <submittedName>
        <fullName evidence="1">CRISPR-associated protein, Cse2 family</fullName>
    </submittedName>
</protein>
<evidence type="ECO:0000313" key="1">
    <source>
        <dbReference type="EMBL" id="EFQ22974.1"/>
    </source>
</evidence>
<dbReference type="EMBL" id="CM001022">
    <property type="protein sequence ID" value="EFQ22974.1"/>
    <property type="molecule type" value="Genomic_DNA"/>
</dbReference>
<keyword evidence="2" id="KW-1185">Reference proteome</keyword>